<reference evidence="3" key="2">
    <citation type="journal article" date="2013" name="Nat. Genet.">
        <title>The draft genomes of soft-shell turtle and green sea turtle yield insights into the development and evolution of the turtle-specific body plan.</title>
        <authorList>
            <person name="Wang Z."/>
            <person name="Pascual-Anaya J."/>
            <person name="Zadissa A."/>
            <person name="Li W."/>
            <person name="Niimura Y."/>
            <person name="Huang Z."/>
            <person name="Li C."/>
            <person name="White S."/>
            <person name="Xiong Z."/>
            <person name="Fang D."/>
            <person name="Wang B."/>
            <person name="Ming Y."/>
            <person name="Chen Y."/>
            <person name="Zheng Y."/>
            <person name="Kuraku S."/>
            <person name="Pignatelli M."/>
            <person name="Herrero J."/>
            <person name="Beal K."/>
            <person name="Nozawa M."/>
            <person name="Li Q."/>
            <person name="Wang J."/>
            <person name="Zhang H."/>
            <person name="Yu L."/>
            <person name="Shigenobu S."/>
            <person name="Wang J."/>
            <person name="Liu J."/>
            <person name="Flicek P."/>
            <person name="Searle S."/>
            <person name="Wang J."/>
            <person name="Kuratani S."/>
            <person name="Yin Y."/>
            <person name="Aken B."/>
            <person name="Zhang G."/>
            <person name="Irie N."/>
        </authorList>
    </citation>
    <scope>NUCLEOTIDE SEQUENCE [LARGE SCALE GENOMIC DNA]</scope>
    <source>
        <strain evidence="3">Daiwa-1</strain>
    </source>
</reference>
<dbReference type="SUPFAM" id="SSF46785">
    <property type="entry name" value="Winged helix' DNA-binding domain"/>
    <property type="match status" value="1"/>
</dbReference>
<dbReference type="InterPro" id="IPR036388">
    <property type="entry name" value="WH-like_DNA-bd_sf"/>
</dbReference>
<reference evidence="3" key="1">
    <citation type="submission" date="2011-10" db="EMBL/GenBank/DDBJ databases">
        <authorList>
            <consortium name="Soft-shell Turtle Genome Consortium"/>
        </authorList>
    </citation>
    <scope>NUCLEOTIDE SEQUENCE [LARGE SCALE GENOMIC DNA]</scope>
    <source>
        <strain evidence="3">Daiwa-1</strain>
    </source>
</reference>
<proteinExistence type="predicted"/>
<dbReference type="PROSITE" id="PS51504">
    <property type="entry name" value="H15"/>
    <property type="match status" value="1"/>
</dbReference>
<dbReference type="Pfam" id="PF00538">
    <property type="entry name" value="Linker_histone"/>
    <property type="match status" value="1"/>
</dbReference>
<keyword evidence="3" id="KW-1185">Reference proteome</keyword>
<dbReference type="Proteomes" id="UP000007267">
    <property type="component" value="Unassembled WGS sequence"/>
</dbReference>
<reference evidence="2" key="3">
    <citation type="submission" date="2025-08" db="UniProtKB">
        <authorList>
            <consortium name="Ensembl"/>
        </authorList>
    </citation>
    <scope>IDENTIFICATION</scope>
</reference>
<dbReference type="STRING" id="13735.ENSPSIP00000002019"/>
<dbReference type="SMART" id="SM00526">
    <property type="entry name" value="H15"/>
    <property type="match status" value="1"/>
</dbReference>
<protein>
    <recommendedName>
        <fullName evidence="1">H15 domain-containing protein</fullName>
    </recommendedName>
</protein>
<dbReference type="Gene3D" id="1.10.10.10">
    <property type="entry name" value="Winged helix-like DNA-binding domain superfamily/Winged helix DNA-binding domain"/>
    <property type="match status" value="1"/>
</dbReference>
<reference evidence="2" key="4">
    <citation type="submission" date="2025-09" db="UniProtKB">
        <authorList>
            <consortium name="Ensembl"/>
        </authorList>
    </citation>
    <scope>IDENTIFICATION</scope>
</reference>
<dbReference type="GO" id="GO:0000786">
    <property type="term" value="C:nucleosome"/>
    <property type="evidence" value="ECO:0007669"/>
    <property type="project" value="InterPro"/>
</dbReference>
<organism evidence="2 3">
    <name type="scientific">Pelodiscus sinensis</name>
    <name type="common">Chinese softshell turtle</name>
    <name type="synonym">Trionyx sinensis</name>
    <dbReference type="NCBI Taxonomy" id="13735"/>
    <lineage>
        <taxon>Eukaryota</taxon>
        <taxon>Metazoa</taxon>
        <taxon>Chordata</taxon>
        <taxon>Craniata</taxon>
        <taxon>Vertebrata</taxon>
        <taxon>Euteleostomi</taxon>
        <taxon>Archelosauria</taxon>
        <taxon>Testudinata</taxon>
        <taxon>Testudines</taxon>
        <taxon>Cryptodira</taxon>
        <taxon>Trionychia</taxon>
        <taxon>Trionychidae</taxon>
        <taxon>Pelodiscus</taxon>
    </lineage>
</organism>
<dbReference type="InterPro" id="IPR036390">
    <property type="entry name" value="WH_DNA-bd_sf"/>
</dbReference>
<feature type="domain" description="H15" evidence="1">
    <location>
        <begin position="1"/>
        <end position="65"/>
    </location>
</feature>
<dbReference type="AlphaFoldDB" id="K7F1V9"/>
<sequence>LPKLILQAVAASERRTGLSLQALKKLVAAAGYDLARKKTYFRRALLSLVAKGLVRKLRGSGASGS</sequence>
<dbReference type="HOGENOM" id="CLU_2855658_0_0_1"/>
<evidence type="ECO:0000259" key="1">
    <source>
        <dbReference type="PROSITE" id="PS51504"/>
    </source>
</evidence>
<dbReference type="eggNOG" id="ENOG502RTWK">
    <property type="taxonomic scope" value="Eukaryota"/>
</dbReference>
<dbReference type="Ensembl" id="ENSPSIT00000002026.1">
    <property type="protein sequence ID" value="ENSPSIP00000002019.1"/>
    <property type="gene ID" value="ENSPSIG00000002026.1"/>
</dbReference>
<dbReference type="GeneTree" id="ENSGT00730000113862"/>
<dbReference type="InterPro" id="IPR005818">
    <property type="entry name" value="Histone_H1/H5_H15"/>
</dbReference>
<name>K7F1V9_PELSI</name>
<evidence type="ECO:0000313" key="2">
    <source>
        <dbReference type="Ensembl" id="ENSPSIP00000002019.1"/>
    </source>
</evidence>
<dbReference type="GO" id="GO:0006334">
    <property type="term" value="P:nucleosome assembly"/>
    <property type="evidence" value="ECO:0007669"/>
    <property type="project" value="InterPro"/>
</dbReference>
<dbReference type="GO" id="GO:0003677">
    <property type="term" value="F:DNA binding"/>
    <property type="evidence" value="ECO:0007669"/>
    <property type="project" value="InterPro"/>
</dbReference>
<accession>K7F1V9</accession>
<dbReference type="EMBL" id="AGCU01053183">
    <property type="status" value="NOT_ANNOTATED_CDS"/>
    <property type="molecule type" value="Genomic_DNA"/>
</dbReference>
<evidence type="ECO:0000313" key="3">
    <source>
        <dbReference type="Proteomes" id="UP000007267"/>
    </source>
</evidence>